<proteinExistence type="predicted"/>
<protein>
    <recommendedName>
        <fullName evidence="2">Amidohydrolase-related domain-containing protein</fullName>
    </recommendedName>
</protein>
<dbReference type="InterPro" id="IPR011059">
    <property type="entry name" value="Metal-dep_hydrolase_composite"/>
</dbReference>
<evidence type="ECO:0000256" key="1">
    <source>
        <dbReference type="SAM" id="MobiDB-lite"/>
    </source>
</evidence>
<reference evidence="3" key="1">
    <citation type="submission" date="2018-05" db="EMBL/GenBank/DDBJ databases">
        <authorList>
            <person name="Lanie J.A."/>
            <person name="Ng W.-L."/>
            <person name="Kazmierczak K.M."/>
            <person name="Andrzejewski T.M."/>
            <person name="Davidsen T.M."/>
            <person name="Wayne K.J."/>
            <person name="Tettelin H."/>
            <person name="Glass J.I."/>
            <person name="Rusch D."/>
            <person name="Podicherti R."/>
            <person name="Tsui H.-C.T."/>
            <person name="Winkler M.E."/>
        </authorList>
    </citation>
    <scope>NUCLEOTIDE SEQUENCE</scope>
</reference>
<dbReference type="EMBL" id="UINC01047509">
    <property type="protein sequence ID" value="SVB56867.1"/>
    <property type="molecule type" value="Genomic_DNA"/>
</dbReference>
<feature type="domain" description="Amidohydrolase-related" evidence="2">
    <location>
        <begin position="72"/>
        <end position="272"/>
    </location>
</feature>
<organism evidence="3">
    <name type="scientific">marine metagenome</name>
    <dbReference type="NCBI Taxonomy" id="408172"/>
    <lineage>
        <taxon>unclassified sequences</taxon>
        <taxon>metagenomes</taxon>
        <taxon>ecological metagenomes</taxon>
    </lineage>
</organism>
<feature type="region of interest" description="Disordered" evidence="1">
    <location>
        <begin position="156"/>
        <end position="185"/>
    </location>
</feature>
<name>A0A382F472_9ZZZZ</name>
<dbReference type="SUPFAM" id="SSF51556">
    <property type="entry name" value="Metallo-dependent hydrolases"/>
    <property type="match status" value="1"/>
</dbReference>
<dbReference type="PANTHER" id="PTHR43135">
    <property type="entry name" value="ALPHA-D-RIBOSE 1-METHYLPHOSPHONATE 5-TRIPHOSPHATE DIPHOSPHATASE"/>
    <property type="match status" value="1"/>
</dbReference>
<gene>
    <name evidence="3" type="ORF">METZ01_LOCUS209721</name>
</gene>
<dbReference type="SUPFAM" id="SSF51338">
    <property type="entry name" value="Composite domain of metallo-dependent hydrolases"/>
    <property type="match status" value="1"/>
</dbReference>
<evidence type="ECO:0000313" key="3">
    <source>
        <dbReference type="EMBL" id="SVB56867.1"/>
    </source>
</evidence>
<dbReference type="InterPro" id="IPR032466">
    <property type="entry name" value="Metal_Hydrolase"/>
</dbReference>
<dbReference type="Gene3D" id="3.20.20.140">
    <property type="entry name" value="Metal-dependent hydrolases"/>
    <property type="match status" value="1"/>
</dbReference>
<sequence length="277" mass="29894">MRLIILVLLLAAPLANADIFIKCPRLLNGESETLFENKTIQVKGNRIESVHDGRVSGSANDQNINLVDATCMPGLIDAHVHITSQQSPNRFTDRFKQDPADRILAAVPYARRTLMAGFTTVRDLGSNDNLALNMRNAIEKGHITGPRIVAAGKSLATTGGHADPSNGTNQKYRGDPGPKEGVINSVDDARKAVRQRYKDGADLIKLTATGGVLSEAKSGRNPQFTGEELRAIIDTARDYGFKVAAHAHGADGMKRAVIAGVDSIEHVTYMDVETMKL</sequence>
<feature type="non-terminal residue" evidence="3">
    <location>
        <position position="277"/>
    </location>
</feature>
<accession>A0A382F472</accession>
<dbReference type="GO" id="GO:0016810">
    <property type="term" value="F:hydrolase activity, acting on carbon-nitrogen (but not peptide) bonds"/>
    <property type="evidence" value="ECO:0007669"/>
    <property type="project" value="InterPro"/>
</dbReference>
<evidence type="ECO:0000259" key="2">
    <source>
        <dbReference type="Pfam" id="PF01979"/>
    </source>
</evidence>
<dbReference type="Pfam" id="PF01979">
    <property type="entry name" value="Amidohydro_1"/>
    <property type="match status" value="1"/>
</dbReference>
<dbReference type="InterPro" id="IPR051781">
    <property type="entry name" value="Metallo-dep_Hydrolase"/>
</dbReference>
<dbReference type="AlphaFoldDB" id="A0A382F472"/>
<dbReference type="Gene3D" id="2.30.40.10">
    <property type="entry name" value="Urease, subunit C, domain 1"/>
    <property type="match status" value="1"/>
</dbReference>
<dbReference type="PANTHER" id="PTHR43135:SF3">
    <property type="entry name" value="ALPHA-D-RIBOSE 1-METHYLPHOSPHONATE 5-TRIPHOSPHATE DIPHOSPHATASE"/>
    <property type="match status" value="1"/>
</dbReference>
<dbReference type="InterPro" id="IPR006680">
    <property type="entry name" value="Amidohydro-rel"/>
</dbReference>